<dbReference type="Proteomes" id="UP001199296">
    <property type="component" value="Unassembled WGS sequence"/>
</dbReference>
<comment type="similarity">
    <text evidence="9">Belongs to the TrpA family.</text>
</comment>
<comment type="catalytic activity">
    <reaction evidence="8">
        <text>(1S,2R)-1-C-(indol-3-yl)glycerol 3-phosphate + L-serine = D-glyceraldehyde 3-phosphate + L-tryptophan + H2O</text>
        <dbReference type="Rhea" id="RHEA:10532"/>
        <dbReference type="ChEBI" id="CHEBI:15377"/>
        <dbReference type="ChEBI" id="CHEBI:33384"/>
        <dbReference type="ChEBI" id="CHEBI:57912"/>
        <dbReference type="ChEBI" id="CHEBI:58866"/>
        <dbReference type="ChEBI" id="CHEBI:59776"/>
        <dbReference type="EC" id="4.2.1.20"/>
    </reaction>
</comment>
<dbReference type="EMBL" id="JAJFAT010000015">
    <property type="protein sequence ID" value="MCC3145703.1"/>
    <property type="molecule type" value="Genomic_DNA"/>
</dbReference>
<dbReference type="EC" id="4.2.1.20" evidence="3"/>
<evidence type="ECO:0000256" key="6">
    <source>
        <dbReference type="ARBA" id="ARBA00023141"/>
    </source>
</evidence>
<keyword evidence="4" id="KW-0028">Amino-acid biosynthesis</keyword>
<gene>
    <name evidence="10" type="primary">trpA</name>
    <name evidence="10" type="ORF">LJ207_10245</name>
</gene>
<dbReference type="Gene3D" id="3.20.20.70">
    <property type="entry name" value="Aldolase class I"/>
    <property type="match status" value="1"/>
</dbReference>
<dbReference type="SUPFAM" id="SSF51366">
    <property type="entry name" value="Ribulose-phoshate binding barrel"/>
    <property type="match status" value="1"/>
</dbReference>
<dbReference type="Pfam" id="PF00290">
    <property type="entry name" value="Trp_syntA"/>
    <property type="match status" value="1"/>
</dbReference>
<comment type="pathway">
    <text evidence="1">Amino-acid biosynthesis; L-tryptophan biosynthesis; L-tryptophan from chorismate: step 5/5.</text>
</comment>
<proteinExistence type="inferred from homology"/>
<evidence type="ECO:0000256" key="3">
    <source>
        <dbReference type="ARBA" id="ARBA00012043"/>
    </source>
</evidence>
<dbReference type="RefSeq" id="WP_229346404.1">
    <property type="nucleotide sequence ID" value="NZ_JAJFAT010000015.1"/>
</dbReference>
<accession>A0AAW4X1R7</accession>
<keyword evidence="11" id="KW-1185">Reference proteome</keyword>
<evidence type="ECO:0000313" key="10">
    <source>
        <dbReference type="EMBL" id="MCC3145703.1"/>
    </source>
</evidence>
<evidence type="ECO:0000256" key="2">
    <source>
        <dbReference type="ARBA" id="ARBA00011270"/>
    </source>
</evidence>
<protein>
    <recommendedName>
        <fullName evidence="3">tryptophan synthase</fullName>
        <ecNumber evidence="3">4.2.1.20</ecNumber>
    </recommendedName>
</protein>
<dbReference type="InterPro" id="IPR013785">
    <property type="entry name" value="Aldolase_TIM"/>
</dbReference>
<dbReference type="InterPro" id="IPR011060">
    <property type="entry name" value="RibuloseP-bd_barrel"/>
</dbReference>
<dbReference type="NCBIfam" id="TIGR00262">
    <property type="entry name" value="trpA"/>
    <property type="match status" value="1"/>
</dbReference>
<evidence type="ECO:0000313" key="11">
    <source>
        <dbReference type="Proteomes" id="UP001199296"/>
    </source>
</evidence>
<dbReference type="InterPro" id="IPR002028">
    <property type="entry name" value="Trp_synthase_suA"/>
</dbReference>
<keyword evidence="7 10" id="KW-0456">Lyase</keyword>
<evidence type="ECO:0000256" key="7">
    <source>
        <dbReference type="ARBA" id="ARBA00023239"/>
    </source>
</evidence>
<dbReference type="CDD" id="cd04724">
    <property type="entry name" value="Tryptophan_synthase_alpha"/>
    <property type="match status" value="1"/>
</dbReference>
<name>A0AAW4X1R7_9FIRM</name>
<keyword evidence="6" id="KW-0057">Aromatic amino acid biosynthesis</keyword>
<evidence type="ECO:0000256" key="5">
    <source>
        <dbReference type="ARBA" id="ARBA00022822"/>
    </source>
</evidence>
<keyword evidence="5" id="KW-0822">Tryptophan biosynthesis</keyword>
<organism evidence="10 11">
    <name type="scientific">Halanaerobium polyolivorans</name>
    <dbReference type="NCBI Taxonomy" id="2886943"/>
    <lineage>
        <taxon>Bacteria</taxon>
        <taxon>Bacillati</taxon>
        <taxon>Bacillota</taxon>
        <taxon>Clostridia</taxon>
        <taxon>Halanaerobiales</taxon>
        <taxon>Halanaerobiaceae</taxon>
        <taxon>Halanaerobium</taxon>
    </lineage>
</organism>
<evidence type="ECO:0000256" key="1">
    <source>
        <dbReference type="ARBA" id="ARBA00004733"/>
    </source>
</evidence>
<dbReference type="GO" id="GO:0004834">
    <property type="term" value="F:tryptophan synthase activity"/>
    <property type="evidence" value="ECO:0007669"/>
    <property type="project" value="UniProtKB-EC"/>
</dbReference>
<dbReference type="PANTHER" id="PTHR43406:SF1">
    <property type="entry name" value="TRYPTOPHAN SYNTHASE ALPHA CHAIN, CHLOROPLASTIC"/>
    <property type="match status" value="1"/>
</dbReference>
<dbReference type="AlphaFoldDB" id="A0AAW4X1R7"/>
<evidence type="ECO:0000256" key="8">
    <source>
        <dbReference type="ARBA" id="ARBA00049047"/>
    </source>
</evidence>
<evidence type="ECO:0000256" key="4">
    <source>
        <dbReference type="ARBA" id="ARBA00022605"/>
    </source>
</evidence>
<reference evidence="10 11" key="1">
    <citation type="submission" date="2021-10" db="EMBL/GenBank/DDBJ databases">
        <authorList>
            <person name="Grouzdev D.S."/>
            <person name="Pantiukh K.S."/>
            <person name="Krutkina M.S."/>
        </authorList>
    </citation>
    <scope>NUCLEOTIDE SEQUENCE [LARGE SCALE GENOMIC DNA]</scope>
    <source>
        <strain evidence="10 11">Z-7514</strain>
    </source>
</reference>
<dbReference type="PANTHER" id="PTHR43406">
    <property type="entry name" value="TRYPTOPHAN SYNTHASE, ALPHA CHAIN"/>
    <property type="match status" value="1"/>
</dbReference>
<comment type="subunit">
    <text evidence="2">Tetramer of two alpha and two beta chains.</text>
</comment>
<comment type="caution">
    <text evidence="10">The sequence shown here is derived from an EMBL/GenBank/DDBJ whole genome shotgun (WGS) entry which is preliminary data.</text>
</comment>
<evidence type="ECO:0000256" key="9">
    <source>
        <dbReference type="RuleBase" id="RU003662"/>
    </source>
</evidence>
<sequence length="267" mass="30103">MGAKNELKDFLKAKKTADQAILVTYLPALYPDYQNSKRWIKLLFENGVDALELGYPAREASMDGKIIREANQEIFAAGFNAQKYLKLAAEINEEEEINKLILMGYWEELKESFFKNEQKECLQAGIKSLILPDFKKEAAKEYLKQKGFNIISFMDKPKKVRAYQPGAEPFVYCPSYLGKTGQSGEFDIEHLKRLKKALANSELAELPQLVGFGISSAEDAAQVMELGYDGIIVGSALLEKFKEGEAEALAFLKELKKGLAKEWSHVR</sequence>
<dbReference type="GO" id="GO:0005829">
    <property type="term" value="C:cytosol"/>
    <property type="evidence" value="ECO:0007669"/>
    <property type="project" value="TreeGrafter"/>
</dbReference>